<dbReference type="KEGG" id="cqu:CpipJ_CPIJ001326"/>
<evidence type="ECO:0000313" key="3">
    <source>
        <dbReference type="EnsemblMetazoa" id="CPIJ001326-PA"/>
    </source>
</evidence>
<keyword evidence="4" id="KW-1185">Reference proteome</keyword>
<dbReference type="OrthoDB" id="8197931at2759"/>
<feature type="region of interest" description="Disordered" evidence="1">
    <location>
        <begin position="637"/>
        <end position="683"/>
    </location>
</feature>
<feature type="compositionally biased region" description="Pro residues" evidence="1">
    <location>
        <begin position="923"/>
        <end position="933"/>
    </location>
</feature>
<feature type="compositionally biased region" description="Acidic residues" evidence="1">
    <location>
        <begin position="369"/>
        <end position="386"/>
    </location>
</feature>
<feature type="compositionally biased region" description="Low complexity" evidence="1">
    <location>
        <begin position="589"/>
        <end position="601"/>
    </location>
</feature>
<dbReference type="Proteomes" id="UP000002320">
    <property type="component" value="Unassembled WGS sequence"/>
</dbReference>
<dbReference type="HOGENOM" id="CLU_003550_0_0_1"/>
<dbReference type="AlphaFoldDB" id="B0W320"/>
<dbReference type="VEuPathDB" id="VectorBase:CQUJHB010446"/>
<dbReference type="eggNOG" id="ENOG502RZEW">
    <property type="taxonomic scope" value="Eukaryota"/>
</dbReference>
<feature type="compositionally biased region" description="Low complexity" evidence="1">
    <location>
        <begin position="899"/>
        <end position="922"/>
    </location>
</feature>
<name>B0W320_CULQU</name>
<feature type="region of interest" description="Disordered" evidence="1">
    <location>
        <begin position="368"/>
        <end position="430"/>
    </location>
</feature>
<feature type="compositionally biased region" description="Basic and acidic residues" evidence="1">
    <location>
        <begin position="31"/>
        <end position="41"/>
    </location>
</feature>
<feature type="region of interest" description="Disordered" evidence="1">
    <location>
        <begin position="574"/>
        <end position="623"/>
    </location>
</feature>
<accession>B0W320</accession>
<organism>
    <name type="scientific">Culex quinquefasciatus</name>
    <name type="common">Southern house mosquito</name>
    <name type="synonym">Culex pungens</name>
    <dbReference type="NCBI Taxonomy" id="7176"/>
    <lineage>
        <taxon>Eukaryota</taxon>
        <taxon>Metazoa</taxon>
        <taxon>Ecdysozoa</taxon>
        <taxon>Arthropoda</taxon>
        <taxon>Hexapoda</taxon>
        <taxon>Insecta</taxon>
        <taxon>Pterygota</taxon>
        <taxon>Neoptera</taxon>
        <taxon>Endopterygota</taxon>
        <taxon>Diptera</taxon>
        <taxon>Nematocera</taxon>
        <taxon>Culicoidea</taxon>
        <taxon>Culicidae</taxon>
        <taxon>Culicinae</taxon>
        <taxon>Culicini</taxon>
        <taxon>Culex</taxon>
        <taxon>Culex</taxon>
    </lineage>
</organism>
<feature type="compositionally biased region" description="Low complexity" evidence="1">
    <location>
        <begin position="78"/>
        <end position="87"/>
    </location>
</feature>
<evidence type="ECO:0000313" key="2">
    <source>
        <dbReference type="EMBL" id="EDS30728.1"/>
    </source>
</evidence>
<feature type="compositionally biased region" description="Polar residues" evidence="1">
    <location>
        <begin position="66"/>
        <end position="75"/>
    </location>
</feature>
<feature type="compositionally biased region" description="Polar residues" evidence="1">
    <location>
        <begin position="658"/>
        <end position="683"/>
    </location>
</feature>
<feature type="region of interest" description="Disordered" evidence="1">
    <location>
        <begin position="31"/>
        <end position="176"/>
    </location>
</feature>
<dbReference type="EMBL" id="DS231830">
    <property type="protein sequence ID" value="EDS30728.1"/>
    <property type="molecule type" value="Genomic_DNA"/>
</dbReference>
<sequence>MMEPPLPPHATLPIALVPLQKSSPERRITQKEIIAGEERPKFLTIKQVQDAAQGDDDDDDDEERSSSGAGATPQQRYIVETITMTTVTERRIVQKTQTDTEPPPPPVKNPPIPAPRSNEAGSTAVPPSSNADLRTLQQQQQKQLAQQLQRQQSQDGGQPPPTGATPASGHYEIGGKHKPLSTAQAISGILKGGKLSSLPHLDQHQIAPGGPHLQSGHVRHIANKISKRSVRFTEESTIRDGCCDGEVQSGLGEGEMGSGKPINYMSDTLKRHSSGLFHNALRPNSAVRQLFPQSLTNSSSCNIPACNSTANSVTGAGGSPGGPGETDTIRRTIERNALRRSLIKYEPKKKIPVKDVTSLEERIRQLTCDIDEPIDEGADGNEGDLSELERRDSPAGEENPQQPKYIPDKSFSPSSSASSSSSGSNGSTYKKITDLFHRDRRQEKIPEADENPIVIIPQDCRCPAGPDIGMGVQIQGGHTQIHQPPQQRQADSRRQFLSTLAPLTACVAGQRDDLSYYTLAHPGDRNSLGSSQCTEYSLGDIDAALHDDDGKKVAPDVIAGTPGQESDELAAFVQQEGARTERLKKRYSTETSTSAPASGAGSDDDEHNDYGFNSRPSVRGIKPRFGSTNEILQQMQAQLAAPAAPPPKSSSSVANAPTQPIQSNTLPRPHTSSSLQLAAAKQQITTHQHTASWSYYPVDNGTGGAQSKAVATVAAGTNMVTAVDPHGNYYHIPAQARHSYHGQEAIYQNCAQLPAGNIQANTVHVQSQQIHTQHHAVHHIHPVAAAGGVMPGNPVAAAAAAAAYGKFARSPTRRPESPPPLRNYHQTMVLIPYNAETYQRYTAQEQENYRRQHNIVEYQQVTQQTIRVPVGYPLPGMQLHVVAGRGALPPHYSTLPRLGSSSSSSGTSGSIAAATSAASTNSGPPPLPPPQGKPPAYSQFASQQPPPLQEKPPGLVKFTGERGAPEGAASVQPADAASMLSPTSAGHGPPTLGAGASSAQGGAGAAPSQQGAVFYAMNV</sequence>
<feature type="compositionally biased region" description="Low complexity" evidence="1">
    <location>
        <begin position="410"/>
        <end position="427"/>
    </location>
</feature>
<evidence type="ECO:0000256" key="1">
    <source>
        <dbReference type="SAM" id="MobiDB-lite"/>
    </source>
</evidence>
<feature type="compositionally biased region" description="Acidic residues" evidence="1">
    <location>
        <begin position="53"/>
        <end position="63"/>
    </location>
</feature>
<evidence type="ECO:0000313" key="4">
    <source>
        <dbReference type="Proteomes" id="UP000002320"/>
    </source>
</evidence>
<feature type="compositionally biased region" description="Pro residues" evidence="1">
    <location>
        <begin position="101"/>
        <end position="114"/>
    </location>
</feature>
<dbReference type="VEuPathDB" id="VectorBase:CPIJ001326"/>
<gene>
    <name evidence="3" type="primary">6032521</name>
    <name evidence="2" type="ORF">CpipJ_CPIJ001326</name>
</gene>
<dbReference type="OMA" id="IYQNCAN"/>
<dbReference type="EnsemblMetazoa" id="CPIJ001326-RA">
    <property type="protein sequence ID" value="CPIJ001326-PA"/>
    <property type="gene ID" value="CPIJ001326"/>
</dbReference>
<reference evidence="3" key="2">
    <citation type="submission" date="2020-05" db="UniProtKB">
        <authorList>
            <consortium name="EnsemblMetazoa"/>
        </authorList>
    </citation>
    <scope>IDENTIFICATION</scope>
    <source>
        <strain evidence="3">JHB</strain>
    </source>
</reference>
<dbReference type="InParanoid" id="B0W320"/>
<feature type="region of interest" description="Disordered" evidence="1">
    <location>
        <begin position="893"/>
        <end position="1010"/>
    </location>
</feature>
<proteinExistence type="predicted"/>
<feature type="compositionally biased region" description="Low complexity" evidence="1">
    <location>
        <begin position="136"/>
        <end position="157"/>
    </location>
</feature>
<feature type="compositionally biased region" description="Low complexity" evidence="1">
    <location>
        <begin position="993"/>
        <end position="1010"/>
    </location>
</feature>
<feature type="compositionally biased region" description="Polar residues" evidence="1">
    <location>
        <begin position="119"/>
        <end position="132"/>
    </location>
</feature>
<protein>
    <submittedName>
        <fullName evidence="2 3">Uncharacterized protein</fullName>
    </submittedName>
</protein>
<reference evidence="2" key="1">
    <citation type="submission" date="2007-03" db="EMBL/GenBank/DDBJ databases">
        <title>Annotation of Culex pipiens quinquefasciatus.</title>
        <authorList>
            <consortium name="The Broad Institute Genome Sequencing Platform"/>
            <person name="Atkinson P.W."/>
            <person name="Hemingway J."/>
            <person name="Christensen B.M."/>
            <person name="Higgs S."/>
            <person name="Kodira C."/>
            <person name="Hannick L."/>
            <person name="Megy K."/>
            <person name="O'Leary S."/>
            <person name="Pearson M."/>
            <person name="Haas B.J."/>
            <person name="Mauceli E."/>
            <person name="Wortman J.R."/>
            <person name="Lee N.H."/>
            <person name="Guigo R."/>
            <person name="Stanke M."/>
            <person name="Alvarado L."/>
            <person name="Amedeo P."/>
            <person name="Antoine C.H."/>
            <person name="Arensburger P."/>
            <person name="Bidwell S.L."/>
            <person name="Crawford M."/>
            <person name="Camaro F."/>
            <person name="Devon K."/>
            <person name="Engels R."/>
            <person name="Hammond M."/>
            <person name="Howarth C."/>
            <person name="Koehrsen M."/>
            <person name="Lawson D."/>
            <person name="Montgomery P."/>
            <person name="Nene V."/>
            <person name="Nusbaum C."/>
            <person name="Puiu D."/>
            <person name="Romero-Severson J."/>
            <person name="Severson D.W."/>
            <person name="Shumway M."/>
            <person name="Sisk P."/>
            <person name="Stolte C."/>
            <person name="Zeng Q."/>
            <person name="Eisenstadt E."/>
            <person name="Fraser-Liggett C."/>
            <person name="Strausberg R."/>
            <person name="Galagan J."/>
            <person name="Birren B."/>
            <person name="Collins F.H."/>
        </authorList>
    </citation>
    <scope>NUCLEOTIDE SEQUENCE [LARGE SCALE GENOMIC DNA]</scope>
    <source>
        <strain evidence="2">JHB</strain>
    </source>
</reference>